<evidence type="ECO:0000313" key="3">
    <source>
        <dbReference type="Proteomes" id="UP000189161"/>
    </source>
</evidence>
<evidence type="ECO:0008006" key="4">
    <source>
        <dbReference type="Google" id="ProtNLM"/>
    </source>
</evidence>
<feature type="transmembrane region" description="Helical" evidence="1">
    <location>
        <begin position="6"/>
        <end position="23"/>
    </location>
</feature>
<protein>
    <recommendedName>
        <fullName evidence="4">Lactate dehydrogenase</fullName>
    </recommendedName>
</protein>
<keyword evidence="1" id="KW-0812">Transmembrane</keyword>
<proteinExistence type="predicted"/>
<feature type="transmembrane region" description="Helical" evidence="1">
    <location>
        <begin position="35"/>
        <end position="65"/>
    </location>
</feature>
<dbReference type="InterPro" id="IPR019629">
    <property type="entry name" value="Uncharacterised_HI1736/YgjV"/>
</dbReference>
<dbReference type="Proteomes" id="UP000189161">
    <property type="component" value="Unassembled WGS sequence"/>
</dbReference>
<organism evidence="2 3">
    <name type="scientific">Rodentibacter trehalosifermentans</name>
    <dbReference type="NCBI Taxonomy" id="1908263"/>
    <lineage>
        <taxon>Bacteria</taxon>
        <taxon>Pseudomonadati</taxon>
        <taxon>Pseudomonadota</taxon>
        <taxon>Gammaproteobacteria</taxon>
        <taxon>Pasteurellales</taxon>
        <taxon>Pasteurellaceae</taxon>
        <taxon>Rodentibacter</taxon>
    </lineage>
</organism>
<dbReference type="OrthoDB" id="677174at2"/>
<evidence type="ECO:0000256" key="1">
    <source>
        <dbReference type="SAM" id="Phobius"/>
    </source>
</evidence>
<dbReference type="AlphaFoldDB" id="A0A1V3J362"/>
<sequence length="81" mass="9078">MELNFIELLGYIATFFVAASFLFKSIVQLRIVNSIGAALFVIYGVIIGAYPVAVLNGFLVCVNLYQLYRLNKEQPESKTLK</sequence>
<name>A0A1V3J362_9PAST</name>
<comment type="caution">
    <text evidence="2">The sequence shown here is derived from an EMBL/GenBank/DDBJ whole genome shotgun (WGS) entry which is preliminary data.</text>
</comment>
<gene>
    <name evidence="2" type="ORF">BKK52_03225</name>
</gene>
<keyword evidence="1" id="KW-0472">Membrane</keyword>
<accession>A0A1V3J362</accession>
<dbReference type="RefSeq" id="WP_077477878.1">
    <property type="nucleotide sequence ID" value="NZ_MLHL01000015.1"/>
</dbReference>
<dbReference type="Pfam" id="PF10688">
    <property type="entry name" value="Imp-YgjV"/>
    <property type="match status" value="1"/>
</dbReference>
<keyword evidence="1" id="KW-1133">Transmembrane helix</keyword>
<reference evidence="2 3" key="1">
    <citation type="submission" date="2016-10" db="EMBL/GenBank/DDBJ databases">
        <title>Rodentibacter gen. nov. and new species.</title>
        <authorList>
            <person name="Christensen H."/>
        </authorList>
    </citation>
    <scope>NUCLEOTIDE SEQUENCE [LARGE SCALE GENOMIC DNA]</scope>
    <source>
        <strain evidence="2 3">H1987082031</strain>
    </source>
</reference>
<keyword evidence="3" id="KW-1185">Reference proteome</keyword>
<dbReference type="EMBL" id="MLHL01000015">
    <property type="protein sequence ID" value="OOF49539.1"/>
    <property type="molecule type" value="Genomic_DNA"/>
</dbReference>
<evidence type="ECO:0000313" key="2">
    <source>
        <dbReference type="EMBL" id="OOF49539.1"/>
    </source>
</evidence>